<proteinExistence type="predicted"/>
<evidence type="ECO:0000313" key="2">
    <source>
        <dbReference type="Proteomes" id="UP001062846"/>
    </source>
</evidence>
<keyword evidence="2" id="KW-1185">Reference proteome</keyword>
<name>A0ACC0LP32_RHOML</name>
<accession>A0ACC0LP32</accession>
<protein>
    <submittedName>
        <fullName evidence="1">Uncharacterized protein</fullName>
    </submittedName>
</protein>
<gene>
    <name evidence="1" type="ORF">RHMOL_Rhmol11G0049100</name>
</gene>
<organism evidence="1 2">
    <name type="scientific">Rhododendron molle</name>
    <name type="common">Chinese azalea</name>
    <name type="synonym">Azalea mollis</name>
    <dbReference type="NCBI Taxonomy" id="49168"/>
    <lineage>
        <taxon>Eukaryota</taxon>
        <taxon>Viridiplantae</taxon>
        <taxon>Streptophyta</taxon>
        <taxon>Embryophyta</taxon>
        <taxon>Tracheophyta</taxon>
        <taxon>Spermatophyta</taxon>
        <taxon>Magnoliopsida</taxon>
        <taxon>eudicotyledons</taxon>
        <taxon>Gunneridae</taxon>
        <taxon>Pentapetalae</taxon>
        <taxon>asterids</taxon>
        <taxon>Ericales</taxon>
        <taxon>Ericaceae</taxon>
        <taxon>Ericoideae</taxon>
        <taxon>Rhodoreae</taxon>
        <taxon>Rhododendron</taxon>
    </lineage>
</organism>
<evidence type="ECO:0000313" key="1">
    <source>
        <dbReference type="EMBL" id="KAI8530332.1"/>
    </source>
</evidence>
<dbReference type="EMBL" id="CM046398">
    <property type="protein sequence ID" value="KAI8530332.1"/>
    <property type="molecule type" value="Genomic_DNA"/>
</dbReference>
<dbReference type="Proteomes" id="UP001062846">
    <property type="component" value="Chromosome 11"/>
</dbReference>
<reference evidence="1" key="1">
    <citation type="submission" date="2022-02" db="EMBL/GenBank/DDBJ databases">
        <title>Plant Genome Project.</title>
        <authorList>
            <person name="Zhang R.-G."/>
        </authorList>
    </citation>
    <scope>NUCLEOTIDE SEQUENCE</scope>
    <source>
        <strain evidence="1">AT1</strain>
    </source>
</reference>
<comment type="caution">
    <text evidence="1">The sequence shown here is derived from an EMBL/GenBank/DDBJ whole genome shotgun (WGS) entry which is preliminary data.</text>
</comment>
<sequence>MMEEEDNESNQSEVIDLDMSNKSDEEERAKEEKLRKWEEHSWAKHNLEIQTFRLWRMMNGCVSSLRIGRRKRKGSS</sequence>